<sequence length="44" mass="4955">LKMLNIIEETQAVLQPQLNDISVVMAELNAAKERCIQTLKSKQT</sequence>
<name>A0A7Y0XG00_VIBPH</name>
<dbReference type="EMBL" id="JABCLB010002560">
    <property type="protein sequence ID" value="NMU87007.1"/>
    <property type="molecule type" value="Genomic_DNA"/>
</dbReference>
<gene>
    <name evidence="1" type="ORF">HKB16_29600</name>
</gene>
<protein>
    <submittedName>
        <fullName evidence="1">MerR family transcriptional regulator</fullName>
    </submittedName>
</protein>
<dbReference type="AlphaFoldDB" id="A0A7Y0XG00"/>
<accession>A0A7Y0XG00</accession>
<evidence type="ECO:0000313" key="1">
    <source>
        <dbReference type="EMBL" id="NMU87007.1"/>
    </source>
</evidence>
<reference evidence="1 2" key="1">
    <citation type="submission" date="2020-04" db="EMBL/GenBank/DDBJ databases">
        <title>Whole-genome sequencing of Vibrio spp. from China reveals different genetic environments of blaCTX-M-14 among diverse lineages.</title>
        <authorList>
            <person name="Zheng Z."/>
            <person name="Ye L."/>
            <person name="Chen S."/>
        </authorList>
    </citation>
    <scope>NUCLEOTIDE SEQUENCE [LARGE SCALE GENOMIC DNA]</scope>
    <source>
        <strain evidence="1 2">Vb0551</strain>
    </source>
</reference>
<dbReference type="Proteomes" id="UP000518904">
    <property type="component" value="Unassembled WGS sequence"/>
</dbReference>
<proteinExistence type="predicted"/>
<organism evidence="1 2">
    <name type="scientific">Vibrio parahaemolyticus</name>
    <dbReference type="NCBI Taxonomy" id="670"/>
    <lineage>
        <taxon>Bacteria</taxon>
        <taxon>Pseudomonadati</taxon>
        <taxon>Pseudomonadota</taxon>
        <taxon>Gammaproteobacteria</taxon>
        <taxon>Vibrionales</taxon>
        <taxon>Vibrionaceae</taxon>
        <taxon>Vibrio</taxon>
    </lineage>
</organism>
<comment type="caution">
    <text evidence="1">The sequence shown here is derived from an EMBL/GenBank/DDBJ whole genome shotgun (WGS) entry which is preliminary data.</text>
</comment>
<evidence type="ECO:0000313" key="2">
    <source>
        <dbReference type="Proteomes" id="UP000518904"/>
    </source>
</evidence>
<feature type="non-terminal residue" evidence="1">
    <location>
        <position position="1"/>
    </location>
</feature>